<dbReference type="InterPro" id="IPR000421">
    <property type="entry name" value="FA58C"/>
</dbReference>
<evidence type="ECO:0000313" key="4">
    <source>
        <dbReference type="EMBL" id="RLT80674.1"/>
    </source>
</evidence>
<protein>
    <submittedName>
        <fullName evidence="4">DUF1735 domain-containing protein</fullName>
    </submittedName>
</protein>
<proteinExistence type="predicted"/>
<accession>A0A3L8A9I1</accession>
<dbReference type="InterPro" id="IPR008979">
    <property type="entry name" value="Galactose-bd-like_sf"/>
</dbReference>
<dbReference type="Proteomes" id="UP000267159">
    <property type="component" value="Unassembled WGS sequence"/>
</dbReference>
<dbReference type="Gene3D" id="2.60.120.260">
    <property type="entry name" value="Galactose-binding domain-like"/>
    <property type="match status" value="1"/>
</dbReference>
<name>A0A3L8A9I1_9BACE</name>
<dbReference type="Pfam" id="PF08522">
    <property type="entry name" value="BT_3987-like_N"/>
    <property type="match status" value="2"/>
</dbReference>
<dbReference type="Pfam" id="PF00754">
    <property type="entry name" value="F5_F8_type_C"/>
    <property type="match status" value="1"/>
</dbReference>
<evidence type="ECO:0000256" key="1">
    <source>
        <dbReference type="SAM" id="SignalP"/>
    </source>
</evidence>
<dbReference type="SUPFAM" id="SSF49785">
    <property type="entry name" value="Galactose-binding domain-like"/>
    <property type="match status" value="1"/>
</dbReference>
<evidence type="ECO:0000259" key="3">
    <source>
        <dbReference type="Pfam" id="PF08522"/>
    </source>
</evidence>
<dbReference type="Gene3D" id="2.60.40.1740">
    <property type="entry name" value="hypothetical protein (bacova_03559)"/>
    <property type="match status" value="2"/>
</dbReference>
<comment type="caution">
    <text evidence="4">The sequence shown here is derived from an EMBL/GenBank/DDBJ whole genome shotgun (WGS) entry which is preliminary data.</text>
</comment>
<evidence type="ECO:0000259" key="2">
    <source>
        <dbReference type="Pfam" id="PF00754"/>
    </source>
</evidence>
<dbReference type="InterPro" id="IPR013728">
    <property type="entry name" value="BT_3987-like_N"/>
</dbReference>
<dbReference type="EMBL" id="RAZM01000015">
    <property type="protein sequence ID" value="RLT80674.1"/>
    <property type="molecule type" value="Genomic_DNA"/>
</dbReference>
<organism evidence="4 5">
    <name type="scientific">Bacteroides acidifaciens</name>
    <dbReference type="NCBI Taxonomy" id="85831"/>
    <lineage>
        <taxon>Bacteria</taxon>
        <taxon>Pseudomonadati</taxon>
        <taxon>Bacteroidota</taxon>
        <taxon>Bacteroidia</taxon>
        <taxon>Bacteroidales</taxon>
        <taxon>Bacteroidaceae</taxon>
        <taxon>Bacteroides</taxon>
    </lineage>
</organism>
<keyword evidence="1" id="KW-0732">Signal</keyword>
<feature type="domain" description="F5/8 type C" evidence="2">
    <location>
        <begin position="303"/>
        <end position="423"/>
    </location>
</feature>
<sequence>MKKIYLSSLLLGLLAINTACEDIDESAIFQADFQKILMLKTNGIVDLTIYKTGENSTYELSIMKNGTSPEKTAEAVICPMNKEELKVYNETRGLSLEALPENCYELAGQDMFFNANERYKKVNLTLHTNNIDELADTEKDYVIPLILKSETDSVSSAQNILIVRPNVIIPSVTFTKKGLQAQYCGKGTTTLTIPLELQIENKWDFTCTVEVDETKAGNHPLLQNGYTLENNGVVTFSKGNKTANLTVTVNRTETTELDMNTYVLPLVLQKISLETFQKDNDAYLLGVNSKFPLEASMLSTNAQEPSEGPLANVLDGKIGTFFHSAWSVAVEGKHYVQVNLPNTISSFMFSYTNRDSNGNAALAWFDVETSNDGQTFTPLKSYARDADSLPGGGAEVFYSTKLESTSPFKSIRFICKQNFTGGAFFVWSEFSLYAL</sequence>
<feature type="domain" description="BT-3987-like N-terminal" evidence="3">
    <location>
        <begin position="184"/>
        <end position="271"/>
    </location>
</feature>
<evidence type="ECO:0000313" key="5">
    <source>
        <dbReference type="Proteomes" id="UP000267159"/>
    </source>
</evidence>
<dbReference type="AlphaFoldDB" id="A0A3L8A9I1"/>
<feature type="signal peptide" evidence="1">
    <location>
        <begin position="1"/>
        <end position="21"/>
    </location>
</feature>
<feature type="chain" id="PRO_5018174486" evidence="1">
    <location>
        <begin position="22"/>
        <end position="435"/>
    </location>
</feature>
<feature type="domain" description="BT-3987-like N-terminal" evidence="3">
    <location>
        <begin position="41"/>
        <end position="152"/>
    </location>
</feature>
<gene>
    <name evidence="4" type="ORF">D7Y07_06760</name>
</gene>
<dbReference type="RefSeq" id="WP_121768554.1">
    <property type="nucleotide sequence ID" value="NZ_RAZM01000015.1"/>
</dbReference>
<reference evidence="4 5" key="1">
    <citation type="submission" date="2018-09" db="EMBL/GenBank/DDBJ databases">
        <title>Murine metabolic-syndrome-specific gut microbial biobank.</title>
        <authorList>
            <person name="Liu C."/>
        </authorList>
    </citation>
    <scope>NUCLEOTIDE SEQUENCE [LARGE SCALE GENOMIC DNA]</scope>
    <source>
        <strain evidence="4 5">0.1X-D8-26</strain>
    </source>
</reference>
<dbReference type="STRING" id="1235814.GCA_000613385_04013"/>